<evidence type="ECO:0000259" key="6">
    <source>
        <dbReference type="Pfam" id="PF01957"/>
    </source>
</evidence>
<evidence type="ECO:0000313" key="8">
    <source>
        <dbReference type="EMBL" id="SER28034.1"/>
    </source>
</evidence>
<evidence type="ECO:0000313" key="9">
    <source>
        <dbReference type="Proteomes" id="UP000198556"/>
    </source>
</evidence>
<dbReference type="InterPro" id="IPR056739">
    <property type="entry name" value="NfeD_membrane"/>
</dbReference>
<dbReference type="InterPro" id="IPR002810">
    <property type="entry name" value="NfeD-like_C"/>
</dbReference>
<keyword evidence="3 5" id="KW-1133">Transmembrane helix</keyword>
<feature type="domain" description="NfeD integral membrane" evidence="7">
    <location>
        <begin position="2"/>
        <end position="110"/>
    </location>
</feature>
<evidence type="ECO:0000256" key="5">
    <source>
        <dbReference type="SAM" id="Phobius"/>
    </source>
</evidence>
<dbReference type="Pfam" id="PF01957">
    <property type="entry name" value="NfeD"/>
    <property type="match status" value="1"/>
</dbReference>
<comment type="subcellular location">
    <subcellularLocation>
        <location evidence="1">Membrane</location>
        <topology evidence="1">Multi-pass membrane protein</topology>
    </subcellularLocation>
</comment>
<organism evidence="8 9">
    <name type="scientific">Granulicatella balaenopterae</name>
    <dbReference type="NCBI Taxonomy" id="137733"/>
    <lineage>
        <taxon>Bacteria</taxon>
        <taxon>Bacillati</taxon>
        <taxon>Bacillota</taxon>
        <taxon>Bacilli</taxon>
        <taxon>Lactobacillales</taxon>
        <taxon>Carnobacteriaceae</taxon>
        <taxon>Granulicatella</taxon>
    </lineage>
</organism>
<keyword evidence="8" id="KW-0378">Hydrolase</keyword>
<evidence type="ECO:0000256" key="3">
    <source>
        <dbReference type="ARBA" id="ARBA00022989"/>
    </source>
</evidence>
<keyword evidence="9" id="KW-1185">Reference proteome</keyword>
<dbReference type="AlphaFoldDB" id="A0A1H9MWF5"/>
<dbReference type="Proteomes" id="UP000198556">
    <property type="component" value="Unassembled WGS sequence"/>
</dbReference>
<evidence type="ECO:0000259" key="7">
    <source>
        <dbReference type="Pfam" id="PF24961"/>
    </source>
</evidence>
<dbReference type="OrthoDB" id="9806253at2"/>
<dbReference type="PANTHER" id="PTHR33507">
    <property type="entry name" value="INNER MEMBRANE PROTEIN YBBJ"/>
    <property type="match status" value="1"/>
</dbReference>
<feature type="transmembrane region" description="Helical" evidence="5">
    <location>
        <begin position="89"/>
        <end position="111"/>
    </location>
</feature>
<reference evidence="8 9" key="1">
    <citation type="submission" date="2016-10" db="EMBL/GenBank/DDBJ databases">
        <authorList>
            <person name="de Groot N.N."/>
        </authorList>
    </citation>
    <scope>NUCLEOTIDE SEQUENCE [LARGE SCALE GENOMIC DNA]</scope>
    <source>
        <strain evidence="8 9">DSM 15827</strain>
    </source>
</reference>
<keyword evidence="4 5" id="KW-0472">Membrane</keyword>
<dbReference type="Pfam" id="PF24961">
    <property type="entry name" value="NfeD_membrane"/>
    <property type="match status" value="1"/>
</dbReference>
<name>A0A1H9MWF5_9LACT</name>
<dbReference type="RefSeq" id="WP_089747271.1">
    <property type="nucleotide sequence ID" value="NZ_FOGF01000031.1"/>
</dbReference>
<dbReference type="PANTHER" id="PTHR33507:SF3">
    <property type="entry name" value="INNER MEMBRANE PROTEIN YBBJ"/>
    <property type="match status" value="1"/>
</dbReference>
<keyword evidence="2 5" id="KW-0812">Transmembrane</keyword>
<dbReference type="GO" id="GO:0008233">
    <property type="term" value="F:peptidase activity"/>
    <property type="evidence" value="ECO:0007669"/>
    <property type="project" value="UniProtKB-KW"/>
</dbReference>
<feature type="transmembrane region" description="Helical" evidence="5">
    <location>
        <begin position="62"/>
        <end position="83"/>
    </location>
</feature>
<feature type="transmembrane region" description="Helical" evidence="5">
    <location>
        <begin position="35"/>
        <end position="55"/>
    </location>
</feature>
<dbReference type="GO" id="GO:0005886">
    <property type="term" value="C:plasma membrane"/>
    <property type="evidence" value="ECO:0007669"/>
    <property type="project" value="TreeGrafter"/>
</dbReference>
<keyword evidence="8" id="KW-0645">Protease</keyword>
<sequence length="203" mass="21910">MDFLLLSISLVGIIMVLFSKRNILGSILAFSGFTIYFFVQANHTWLVGVILLTGFVMCLFELVIPGVGVLGFLGIVFLVYGLYLSNGNLVDVLLDICLSGILGATLITVLINKGYTLQFGNKIVLENVLDKGNGYSAGKDYSELLNQSGIATTILRPVGKALIADVEYQVISSGKVIEESTPIKVIAVEGNKIVVKEEDECLI</sequence>
<dbReference type="InterPro" id="IPR052165">
    <property type="entry name" value="Membrane_assoc_protease"/>
</dbReference>
<gene>
    <name evidence="8" type="ORF">SAMN05421767_13119</name>
</gene>
<protein>
    <submittedName>
        <fullName evidence="8">Membrane-bound serine protease (ClpP class)</fullName>
    </submittedName>
</protein>
<dbReference type="EMBL" id="FOGF01000031">
    <property type="protein sequence ID" value="SER28034.1"/>
    <property type="molecule type" value="Genomic_DNA"/>
</dbReference>
<evidence type="ECO:0000256" key="1">
    <source>
        <dbReference type="ARBA" id="ARBA00004141"/>
    </source>
</evidence>
<feature type="domain" description="NfeD-like C-terminal" evidence="6">
    <location>
        <begin position="142"/>
        <end position="196"/>
    </location>
</feature>
<dbReference type="GO" id="GO:0006508">
    <property type="term" value="P:proteolysis"/>
    <property type="evidence" value="ECO:0007669"/>
    <property type="project" value="UniProtKB-KW"/>
</dbReference>
<dbReference type="InterPro" id="IPR012340">
    <property type="entry name" value="NA-bd_OB-fold"/>
</dbReference>
<dbReference type="Gene3D" id="2.40.50.140">
    <property type="entry name" value="Nucleic acid-binding proteins"/>
    <property type="match status" value="1"/>
</dbReference>
<evidence type="ECO:0000256" key="2">
    <source>
        <dbReference type="ARBA" id="ARBA00022692"/>
    </source>
</evidence>
<proteinExistence type="predicted"/>
<evidence type="ECO:0000256" key="4">
    <source>
        <dbReference type="ARBA" id="ARBA00023136"/>
    </source>
</evidence>
<accession>A0A1H9MWF5</accession>
<dbReference type="STRING" id="137733.SAMN05421767_13119"/>